<dbReference type="WBParaSite" id="ACRNAN_scaffold26486.g25619.t1">
    <property type="protein sequence ID" value="ACRNAN_scaffold26486.g25619.t1"/>
    <property type="gene ID" value="ACRNAN_scaffold26486.g25619"/>
</dbReference>
<evidence type="ECO:0000313" key="2">
    <source>
        <dbReference type="Proteomes" id="UP000887540"/>
    </source>
</evidence>
<evidence type="ECO:0000256" key="1">
    <source>
        <dbReference type="SAM" id="MobiDB-lite"/>
    </source>
</evidence>
<feature type="region of interest" description="Disordered" evidence="1">
    <location>
        <begin position="1"/>
        <end position="29"/>
    </location>
</feature>
<accession>A0A914DJJ0</accession>
<dbReference type="AlphaFoldDB" id="A0A914DJJ0"/>
<name>A0A914DJJ0_9BILA</name>
<feature type="compositionally biased region" description="Acidic residues" evidence="1">
    <location>
        <begin position="1"/>
        <end position="10"/>
    </location>
</feature>
<dbReference type="SUPFAM" id="SSF48295">
    <property type="entry name" value="TrpR-like"/>
    <property type="match status" value="1"/>
</dbReference>
<proteinExistence type="predicted"/>
<dbReference type="GO" id="GO:0043565">
    <property type="term" value="F:sequence-specific DNA binding"/>
    <property type="evidence" value="ECO:0007669"/>
    <property type="project" value="InterPro"/>
</dbReference>
<dbReference type="InterPro" id="IPR010921">
    <property type="entry name" value="Trp_repressor/repl_initiator"/>
</dbReference>
<evidence type="ECO:0000313" key="3">
    <source>
        <dbReference type="WBParaSite" id="ACRNAN_scaffold26486.g25619.t1"/>
    </source>
</evidence>
<dbReference type="Proteomes" id="UP000887540">
    <property type="component" value="Unplaced"/>
</dbReference>
<feature type="compositionally biased region" description="Polar residues" evidence="1">
    <location>
        <begin position="11"/>
        <end position="26"/>
    </location>
</feature>
<organism evidence="2 3">
    <name type="scientific">Acrobeloides nanus</name>
    <dbReference type="NCBI Taxonomy" id="290746"/>
    <lineage>
        <taxon>Eukaryota</taxon>
        <taxon>Metazoa</taxon>
        <taxon>Ecdysozoa</taxon>
        <taxon>Nematoda</taxon>
        <taxon>Chromadorea</taxon>
        <taxon>Rhabditida</taxon>
        <taxon>Tylenchina</taxon>
        <taxon>Cephalobomorpha</taxon>
        <taxon>Cephaloboidea</taxon>
        <taxon>Cephalobidae</taxon>
        <taxon>Acrobeloides</taxon>
    </lineage>
</organism>
<reference evidence="3" key="1">
    <citation type="submission" date="2022-11" db="UniProtKB">
        <authorList>
            <consortium name="WormBaseParasite"/>
        </authorList>
    </citation>
    <scope>IDENTIFICATION</scope>
</reference>
<protein>
    <submittedName>
        <fullName evidence="3">Brinker DNA-binding domain-containing protein</fullName>
    </submittedName>
</protein>
<sequence length="106" mass="11925">MSDLEREESDGSNSESNIESQTSTSSLKRKAYSIDKKMEAVAYAKAHSKNAAANKFGVTRKMIREWCEQEHDLQISKKRAKRLAGGGRHLSFAELDDQLATCPYAW</sequence>
<dbReference type="Gene3D" id="1.10.10.60">
    <property type="entry name" value="Homeodomain-like"/>
    <property type="match status" value="1"/>
</dbReference>
<keyword evidence="2" id="KW-1185">Reference proteome</keyword>